<feature type="binding site" evidence="1">
    <location>
        <position position="113"/>
    </location>
    <ligand>
        <name>ATP</name>
        <dbReference type="ChEBI" id="CHEBI:30616"/>
    </ligand>
</feature>
<evidence type="ECO:0000259" key="2">
    <source>
        <dbReference type="Pfam" id="PF00586"/>
    </source>
</evidence>
<reference evidence="4 5" key="1">
    <citation type="journal article" date="2016" name="Nat. Commun.">
        <title>Thousands of microbial genomes shed light on interconnected biogeochemical processes in an aquifer system.</title>
        <authorList>
            <person name="Anantharaman K."/>
            <person name="Brown C.T."/>
            <person name="Hug L.A."/>
            <person name="Sharon I."/>
            <person name="Castelle C.J."/>
            <person name="Probst A.J."/>
            <person name="Thomas B.C."/>
            <person name="Singh A."/>
            <person name="Wilkins M.J."/>
            <person name="Karaoz U."/>
            <person name="Brodie E.L."/>
            <person name="Williams K.H."/>
            <person name="Hubbard S.S."/>
            <person name="Banfield J.F."/>
        </authorList>
    </citation>
    <scope>NUCLEOTIDE SEQUENCE [LARGE SCALE GENOMIC DNA]</scope>
</reference>
<comment type="similarity">
    <text evidence="1">Belongs to the thiamine-monophosphate kinase family.</text>
</comment>
<feature type="binding site" evidence="1">
    <location>
        <position position="61"/>
    </location>
    <ligand>
        <name>substrate</name>
    </ligand>
</feature>
<organism evidence="4 5">
    <name type="scientific">candidate division WOR-1 bacterium RIFOXYC12_FULL_54_18</name>
    <dbReference type="NCBI Taxonomy" id="1802584"/>
    <lineage>
        <taxon>Bacteria</taxon>
        <taxon>Bacillati</taxon>
        <taxon>Saganbacteria</taxon>
    </lineage>
</organism>
<feature type="binding site" evidence="1">
    <location>
        <position position="31"/>
    </location>
    <ligand>
        <name>Mg(2+)</name>
        <dbReference type="ChEBI" id="CHEBI:18420"/>
        <label>4</label>
    </ligand>
</feature>
<feature type="binding site" evidence="1">
    <location>
        <position position="209"/>
    </location>
    <ligand>
        <name>ATP</name>
        <dbReference type="ChEBI" id="CHEBI:30616"/>
    </ligand>
</feature>
<dbReference type="PIRSF" id="PIRSF005303">
    <property type="entry name" value="Thiam_monoph_kin"/>
    <property type="match status" value="1"/>
</dbReference>
<feature type="domain" description="PurM-like N-terminal" evidence="2">
    <location>
        <begin position="29"/>
        <end position="149"/>
    </location>
</feature>
<keyword evidence="1" id="KW-0067">ATP-binding</keyword>
<dbReference type="GO" id="GO:0009228">
    <property type="term" value="P:thiamine biosynthetic process"/>
    <property type="evidence" value="ECO:0007669"/>
    <property type="project" value="UniProtKB-KW"/>
</dbReference>
<dbReference type="InterPro" id="IPR016188">
    <property type="entry name" value="PurM-like_N"/>
</dbReference>
<feature type="binding site" evidence="1">
    <location>
        <position position="303"/>
    </location>
    <ligand>
        <name>substrate</name>
    </ligand>
</feature>
<dbReference type="GO" id="GO:0000287">
    <property type="term" value="F:magnesium ion binding"/>
    <property type="evidence" value="ECO:0007669"/>
    <property type="project" value="UniProtKB-UniRule"/>
</dbReference>
<dbReference type="SUPFAM" id="SSF55326">
    <property type="entry name" value="PurM N-terminal domain-like"/>
    <property type="match status" value="1"/>
</dbReference>
<feature type="binding site" evidence="1">
    <location>
        <position position="250"/>
    </location>
    <ligand>
        <name>substrate</name>
    </ligand>
</feature>
<keyword evidence="1" id="KW-0808">Transferase</keyword>
<dbReference type="AlphaFoldDB" id="A0A1F4T7L9"/>
<feature type="binding site" evidence="1">
    <location>
        <position position="210"/>
    </location>
    <ligand>
        <name>Mg(2+)</name>
        <dbReference type="ChEBI" id="CHEBI:18420"/>
        <label>5</label>
    </ligand>
</feature>
<comment type="pathway">
    <text evidence="1">Cofactor biosynthesis; thiamine diphosphate biosynthesis; thiamine diphosphate from thiamine phosphate: step 1/1.</text>
</comment>
<sequence>MKLVRLGEFGLIDHLTKHLSKGKAIVGVGDDAAVVRLTTNNKQLTTKLLLITTDALVQDVHFTVKNTSFADLGYKALAANVSDIAAMGGTPTAAVITLALPPRLAVNKLDDLYRGLNRLAKKLKIDIVGGDTVASPKAIMISITLLGEVSPKNLILRSTAKIGDLICVTGAFGLPAARKFSASVLPPIRLKEAAALTGRKLASAMIDSSDGLVRSIVELTKASGVGARLWEERVPIAPGATIAQALYGGEEYELIFTVPKARIKSLKKLKFGISVVGEIADRGAGVKLVDRRGKIMESQSKGFEHFK</sequence>
<dbReference type="Proteomes" id="UP000178602">
    <property type="component" value="Unassembled WGS sequence"/>
</dbReference>
<dbReference type="InterPro" id="IPR036676">
    <property type="entry name" value="PurM-like_C_sf"/>
</dbReference>
<dbReference type="PANTHER" id="PTHR30270:SF0">
    <property type="entry name" value="THIAMINE-MONOPHOSPHATE KINASE"/>
    <property type="match status" value="1"/>
</dbReference>
<comment type="function">
    <text evidence="1">Catalyzes the ATP-dependent phosphorylation of thiamine-monophosphate (TMP) to form thiamine-pyrophosphate (TPP), the active form of vitamin B1.</text>
</comment>
<dbReference type="InterPro" id="IPR036921">
    <property type="entry name" value="PurM-like_N_sf"/>
</dbReference>
<feature type="binding site" evidence="1">
    <location>
        <begin position="130"/>
        <end position="131"/>
    </location>
    <ligand>
        <name>ATP</name>
        <dbReference type="ChEBI" id="CHEBI:30616"/>
    </ligand>
</feature>
<comment type="caution">
    <text evidence="4">The sequence shown here is derived from an EMBL/GenBank/DDBJ whole genome shotgun (WGS) entry which is preliminary data.</text>
</comment>
<feature type="binding site" evidence="1">
    <location>
        <position position="131"/>
    </location>
    <ligand>
        <name>Mg(2+)</name>
        <dbReference type="ChEBI" id="CHEBI:18420"/>
        <label>1</label>
    </ligand>
</feature>
<evidence type="ECO:0000313" key="5">
    <source>
        <dbReference type="Proteomes" id="UP000178602"/>
    </source>
</evidence>
<dbReference type="InterPro" id="IPR010918">
    <property type="entry name" value="PurM-like_C_dom"/>
</dbReference>
<evidence type="ECO:0000256" key="1">
    <source>
        <dbReference type="HAMAP-Rule" id="MF_02128"/>
    </source>
</evidence>
<dbReference type="Pfam" id="PF02769">
    <property type="entry name" value="AIRS_C"/>
    <property type="match status" value="1"/>
</dbReference>
<feature type="domain" description="PurM-like C-terminal" evidence="3">
    <location>
        <begin position="188"/>
        <end position="284"/>
    </location>
</feature>
<dbReference type="Pfam" id="PF00586">
    <property type="entry name" value="AIRS"/>
    <property type="match status" value="1"/>
</dbReference>
<dbReference type="UniPathway" id="UPA00060">
    <property type="reaction ID" value="UER00142"/>
</dbReference>
<evidence type="ECO:0000313" key="4">
    <source>
        <dbReference type="EMBL" id="OGC28791.1"/>
    </source>
</evidence>
<dbReference type="GO" id="GO:0009030">
    <property type="term" value="F:thiamine-phosphate kinase activity"/>
    <property type="evidence" value="ECO:0007669"/>
    <property type="project" value="UniProtKB-UniRule"/>
</dbReference>
<feature type="binding site" evidence="1">
    <location>
        <position position="31"/>
    </location>
    <ligand>
        <name>Mg(2+)</name>
        <dbReference type="ChEBI" id="CHEBI:18420"/>
        <label>3</label>
    </ligand>
</feature>
<dbReference type="NCBIfam" id="TIGR01379">
    <property type="entry name" value="thiL"/>
    <property type="match status" value="1"/>
</dbReference>
<feature type="binding site" evidence="1">
    <location>
        <position position="83"/>
    </location>
    <ligand>
        <name>Mg(2+)</name>
        <dbReference type="ChEBI" id="CHEBI:18420"/>
        <label>2</label>
    </ligand>
</feature>
<feature type="binding site" evidence="1">
    <location>
        <position position="83"/>
    </location>
    <ligand>
        <name>Mg(2+)</name>
        <dbReference type="ChEBI" id="CHEBI:18420"/>
        <label>3</label>
    </ligand>
</feature>
<feature type="binding site" evidence="1">
    <location>
        <position position="157"/>
    </location>
    <ligand>
        <name>ATP</name>
        <dbReference type="ChEBI" id="CHEBI:30616"/>
    </ligand>
</feature>
<comment type="catalytic activity">
    <reaction evidence="1">
        <text>thiamine phosphate + ATP = thiamine diphosphate + ADP</text>
        <dbReference type="Rhea" id="RHEA:15913"/>
        <dbReference type="ChEBI" id="CHEBI:30616"/>
        <dbReference type="ChEBI" id="CHEBI:37575"/>
        <dbReference type="ChEBI" id="CHEBI:58937"/>
        <dbReference type="ChEBI" id="CHEBI:456216"/>
        <dbReference type="EC" id="2.7.4.16"/>
    </reaction>
</comment>
<feature type="binding site" evidence="1">
    <location>
        <position position="207"/>
    </location>
    <ligand>
        <name>Mg(2+)</name>
        <dbReference type="ChEBI" id="CHEBI:18420"/>
        <label>3</label>
    </ligand>
</feature>
<feature type="binding site" evidence="1">
    <location>
        <position position="83"/>
    </location>
    <ligand>
        <name>Mg(2+)</name>
        <dbReference type="ChEBI" id="CHEBI:18420"/>
        <label>4</label>
    </ligand>
</feature>
<feature type="binding site" evidence="1">
    <location>
        <position position="52"/>
    </location>
    <ligand>
        <name>Mg(2+)</name>
        <dbReference type="ChEBI" id="CHEBI:18420"/>
        <label>4</label>
    </ligand>
</feature>
<dbReference type="SUPFAM" id="SSF56042">
    <property type="entry name" value="PurM C-terminal domain-like"/>
    <property type="match status" value="1"/>
</dbReference>
<gene>
    <name evidence="1" type="primary">thiL</name>
    <name evidence="4" type="ORF">A3K49_07595</name>
</gene>
<keyword evidence="1" id="KW-0784">Thiamine biosynthesis</keyword>
<accession>A0A1F4T7L9</accession>
<keyword evidence="1" id="KW-0479">Metal-binding</keyword>
<dbReference type="InterPro" id="IPR006283">
    <property type="entry name" value="ThiL-like"/>
</dbReference>
<keyword evidence="1 4" id="KW-0418">Kinase</keyword>
<dbReference type="GO" id="GO:0005524">
    <property type="term" value="F:ATP binding"/>
    <property type="evidence" value="ECO:0007669"/>
    <property type="project" value="UniProtKB-UniRule"/>
</dbReference>
<keyword evidence="1" id="KW-0547">Nucleotide-binding</keyword>
<feature type="binding site" evidence="1">
    <location>
        <position position="54"/>
    </location>
    <ligand>
        <name>Mg(2+)</name>
        <dbReference type="ChEBI" id="CHEBI:18420"/>
        <label>1</label>
    </ligand>
</feature>
<dbReference type="EC" id="2.7.4.16" evidence="1"/>
<protein>
    <recommendedName>
        <fullName evidence="1">Thiamine-monophosphate kinase</fullName>
        <shortName evidence="1">TMP kinase</shortName>
        <shortName evidence="1">Thiamine-phosphate kinase</shortName>
        <ecNumber evidence="1">2.7.4.16</ecNumber>
    </recommendedName>
</protein>
<dbReference type="GO" id="GO:0009229">
    <property type="term" value="P:thiamine diphosphate biosynthetic process"/>
    <property type="evidence" value="ECO:0007669"/>
    <property type="project" value="UniProtKB-UniRule"/>
</dbReference>
<feature type="binding site" evidence="1">
    <location>
        <position position="54"/>
    </location>
    <ligand>
        <name>Mg(2+)</name>
        <dbReference type="ChEBI" id="CHEBI:18420"/>
        <label>2</label>
    </ligand>
</feature>
<comment type="miscellaneous">
    <text evidence="1">Reaction mechanism of ThiL seems to utilize a direct, inline transfer of the gamma-phosphate of ATP to TMP rather than a phosphorylated enzyme intermediate.</text>
</comment>
<feature type="binding site" evidence="1">
    <location>
        <position position="53"/>
    </location>
    <ligand>
        <name>Mg(2+)</name>
        <dbReference type="ChEBI" id="CHEBI:18420"/>
        <label>1</label>
    </ligand>
</feature>
<dbReference type="CDD" id="cd02194">
    <property type="entry name" value="ThiL"/>
    <property type="match status" value="1"/>
</dbReference>
<name>A0A1F4T7L9_UNCSA</name>
<dbReference type="PANTHER" id="PTHR30270">
    <property type="entry name" value="THIAMINE-MONOPHOSPHATE KINASE"/>
    <property type="match status" value="1"/>
</dbReference>
<keyword evidence="1" id="KW-0460">Magnesium</keyword>
<evidence type="ECO:0000259" key="3">
    <source>
        <dbReference type="Pfam" id="PF02769"/>
    </source>
</evidence>
<dbReference type="Gene3D" id="3.30.1330.10">
    <property type="entry name" value="PurM-like, N-terminal domain"/>
    <property type="match status" value="1"/>
</dbReference>
<dbReference type="HAMAP" id="MF_02128">
    <property type="entry name" value="TMP_kinase"/>
    <property type="match status" value="1"/>
</dbReference>
<proteinExistence type="inferred from homology"/>
<dbReference type="Gene3D" id="3.90.650.10">
    <property type="entry name" value="PurM-like C-terminal domain"/>
    <property type="match status" value="1"/>
</dbReference>
<dbReference type="EMBL" id="MEUG01000001">
    <property type="protein sequence ID" value="OGC28791.1"/>
    <property type="molecule type" value="Genomic_DNA"/>
</dbReference>